<accession>A0A8K0EEQ0</accession>
<dbReference type="Gene3D" id="3.90.190.10">
    <property type="entry name" value="Protein tyrosine phosphatase superfamily"/>
    <property type="match status" value="1"/>
</dbReference>
<evidence type="ECO:0000256" key="1">
    <source>
        <dbReference type="SAM" id="Phobius"/>
    </source>
</evidence>
<dbReference type="AlphaFoldDB" id="A0A8K0EEQ0"/>
<dbReference type="GO" id="GO:0004721">
    <property type="term" value="F:phosphoprotein phosphatase activity"/>
    <property type="evidence" value="ECO:0007669"/>
    <property type="project" value="InterPro"/>
</dbReference>
<keyword evidence="3" id="KW-1185">Reference proteome</keyword>
<name>A0A8K0EEQ0_BRALA</name>
<dbReference type="SUPFAM" id="SSF52799">
    <property type="entry name" value="(Phosphotyrosine protein) phosphatases II"/>
    <property type="match status" value="1"/>
</dbReference>
<dbReference type="InterPro" id="IPR029021">
    <property type="entry name" value="Prot-tyrosine_phosphatase-like"/>
</dbReference>
<dbReference type="EMBL" id="OV696700">
    <property type="protein sequence ID" value="CAH1246216.1"/>
    <property type="molecule type" value="Genomic_DNA"/>
</dbReference>
<keyword evidence="1" id="KW-0812">Transmembrane</keyword>
<gene>
    <name evidence="2" type="primary">Hypp7683</name>
    <name evidence="2" type="ORF">BLAG_LOCUS8316</name>
</gene>
<organism evidence="2 3">
    <name type="scientific">Branchiostoma lanceolatum</name>
    <name type="common">Common lancelet</name>
    <name type="synonym">Amphioxus lanceolatum</name>
    <dbReference type="NCBI Taxonomy" id="7740"/>
    <lineage>
        <taxon>Eukaryota</taxon>
        <taxon>Metazoa</taxon>
        <taxon>Chordata</taxon>
        <taxon>Cephalochordata</taxon>
        <taxon>Leptocardii</taxon>
        <taxon>Amphioxiformes</taxon>
        <taxon>Branchiostomatidae</taxon>
        <taxon>Branchiostoma</taxon>
    </lineage>
</organism>
<dbReference type="Pfam" id="PF13350">
    <property type="entry name" value="Y_phosphatase3"/>
    <property type="match status" value="1"/>
</dbReference>
<evidence type="ECO:0000313" key="2">
    <source>
        <dbReference type="EMBL" id="CAH1246216.1"/>
    </source>
</evidence>
<keyword evidence="1" id="KW-0472">Membrane</keyword>
<dbReference type="InterPro" id="IPR026893">
    <property type="entry name" value="Tyr/Ser_Pase_IphP-type"/>
</dbReference>
<keyword evidence="1" id="KW-1133">Transmembrane helix</keyword>
<reference evidence="2" key="1">
    <citation type="submission" date="2022-01" db="EMBL/GenBank/DDBJ databases">
        <authorList>
            <person name="Braso-Vives M."/>
        </authorList>
    </citation>
    <scope>NUCLEOTIDE SEQUENCE</scope>
</reference>
<dbReference type="OrthoDB" id="9988524at2759"/>
<dbReference type="PANTHER" id="PTHR31126:SF1">
    <property type="entry name" value="TYROSINE SPECIFIC PROTEIN PHOSPHATASES DOMAIN-CONTAINING PROTEIN"/>
    <property type="match status" value="1"/>
</dbReference>
<feature type="transmembrane region" description="Helical" evidence="1">
    <location>
        <begin position="116"/>
        <end position="136"/>
    </location>
</feature>
<dbReference type="PANTHER" id="PTHR31126">
    <property type="entry name" value="TYROSINE-PROTEIN PHOSPHATASE"/>
    <property type="match status" value="1"/>
</dbReference>
<proteinExistence type="predicted"/>
<evidence type="ECO:0000313" key="3">
    <source>
        <dbReference type="Proteomes" id="UP000838412"/>
    </source>
</evidence>
<protein>
    <submittedName>
        <fullName evidence="2">Hypp7683 protein</fullName>
    </submittedName>
</protein>
<sequence length="294" mass="33850">MEFQSLPNFRAVVAGKLYRSSTVDNVTPDDVEKLSNLGIKTIVDLRSVEEFNESSAPRLMDNTFQVVRVEVQDRKPQPPELRFSVKETGSYQDKRHYIVSCYNRHFFTGVLQRKPWYLKIYIILTMILAWLVDTALRTKMKYLKKAIVPIVLSKDQGILQWYKDMVDFSTGSMFAALKILSDPQNQPALVSCKYGKDRTAIIAALVQGILGRKKADIIEDYHKSEEGTKSLYQMMYDEVIVRFDAPKSFLGARKETMQKLLEYIDQKYGSVESYLLSIGFSMEDLEEMRGNMQG</sequence>
<dbReference type="Proteomes" id="UP000838412">
    <property type="component" value="Chromosome 15"/>
</dbReference>